<feature type="coiled-coil region" evidence="1">
    <location>
        <begin position="115"/>
        <end position="184"/>
    </location>
</feature>
<name>A0A368GY32_ANCCA</name>
<sequence length="256" mass="29932">MGNIQETKISQVHEELSNCLSTLEREIEEHEKTKTKQLNEICMLSAQITELTDRVEKARLRENDLTERVARWVEYLREEKEKMLSRGSRLYATGTISACISDDIEYNINMLMQMRERVDAKLLEIKQRKKEHKAELRHMKAEMLQMHRELGEWDKKYDDLTDAIKRMETSRAQLQERIKEQRQKETAAKLICVEIDRKLHQLFGTNTSAGHVCEGYCHAHGLKSQFSTTSGSHAVKSVLLQFFLRRICFFLGNNTG</sequence>
<feature type="coiled-coil region" evidence="1">
    <location>
        <begin position="13"/>
        <end position="68"/>
    </location>
</feature>
<evidence type="ECO:0000313" key="3">
    <source>
        <dbReference type="Proteomes" id="UP000252519"/>
    </source>
</evidence>
<proteinExistence type="predicted"/>
<dbReference type="EMBL" id="JOJR01000049">
    <property type="protein sequence ID" value="RCN48259.1"/>
    <property type="molecule type" value="Genomic_DNA"/>
</dbReference>
<dbReference type="AlphaFoldDB" id="A0A368GY32"/>
<evidence type="ECO:0000256" key="1">
    <source>
        <dbReference type="SAM" id="Coils"/>
    </source>
</evidence>
<accession>A0A368GY32</accession>
<dbReference type="OrthoDB" id="5806018at2759"/>
<dbReference type="Proteomes" id="UP000252519">
    <property type="component" value="Unassembled WGS sequence"/>
</dbReference>
<keyword evidence="3" id="KW-1185">Reference proteome</keyword>
<keyword evidence="1" id="KW-0175">Coiled coil</keyword>
<protein>
    <submittedName>
        <fullName evidence="2">Uncharacterized protein</fullName>
    </submittedName>
</protein>
<gene>
    <name evidence="2" type="ORF">ANCCAN_05674</name>
</gene>
<organism evidence="2 3">
    <name type="scientific">Ancylostoma caninum</name>
    <name type="common">Dog hookworm</name>
    <dbReference type="NCBI Taxonomy" id="29170"/>
    <lineage>
        <taxon>Eukaryota</taxon>
        <taxon>Metazoa</taxon>
        <taxon>Ecdysozoa</taxon>
        <taxon>Nematoda</taxon>
        <taxon>Chromadorea</taxon>
        <taxon>Rhabditida</taxon>
        <taxon>Rhabditina</taxon>
        <taxon>Rhabditomorpha</taxon>
        <taxon>Strongyloidea</taxon>
        <taxon>Ancylostomatidae</taxon>
        <taxon>Ancylostomatinae</taxon>
        <taxon>Ancylostoma</taxon>
    </lineage>
</organism>
<evidence type="ECO:0000313" key="2">
    <source>
        <dbReference type="EMBL" id="RCN48259.1"/>
    </source>
</evidence>
<comment type="caution">
    <text evidence="2">The sequence shown here is derived from an EMBL/GenBank/DDBJ whole genome shotgun (WGS) entry which is preliminary data.</text>
</comment>
<reference evidence="2 3" key="1">
    <citation type="submission" date="2014-10" db="EMBL/GenBank/DDBJ databases">
        <title>Draft genome of the hookworm Ancylostoma caninum.</title>
        <authorList>
            <person name="Mitreva M."/>
        </authorList>
    </citation>
    <scope>NUCLEOTIDE SEQUENCE [LARGE SCALE GENOMIC DNA]</scope>
    <source>
        <strain evidence="2 3">Baltimore</strain>
    </source>
</reference>